<dbReference type="Pfam" id="PF04480">
    <property type="entry name" value="DUF559"/>
    <property type="match status" value="1"/>
</dbReference>
<accession>A0ABS5RF51</accession>
<dbReference type="Gene3D" id="3.40.960.10">
    <property type="entry name" value="VSR Endonuclease"/>
    <property type="match status" value="1"/>
</dbReference>
<evidence type="ECO:0000313" key="3">
    <source>
        <dbReference type="Proteomes" id="UP001519535"/>
    </source>
</evidence>
<comment type="caution">
    <text evidence="2">The sequence shown here is derived from an EMBL/GenBank/DDBJ whole genome shotgun (WGS) entry which is preliminary data.</text>
</comment>
<name>A0ABS5RF51_9MYCO</name>
<dbReference type="EMBL" id="JAHCLR010000005">
    <property type="protein sequence ID" value="MBS9532829.1"/>
    <property type="molecule type" value="Genomic_DNA"/>
</dbReference>
<sequence length="287" mass="31779">MSIGDRPFLGRQAVRRGQLTAHALRRDHRRIYRNVYLRNDVVVTPLNRALAAWLWSGGTAILTGLTAAAVHGTKWLDAAHPAELNRLNRRHPPGIIAHSYDLAVGETCLRAGMRITTPARTAFDIGCTLPSSQAVPILDALVRATGVAVDDVAALADVKPGARGVRRLQSMLPLIDGGAESPPESRLRLLLVRAGLPAPETQIQFFDEYGRAFIRVDMGWRQWKVAVEYDGAQHWSDRYQRSWDIDRIATLEEMGWVVVRVSAELLSRPHVVVDQVRAKLRAAGCPI</sequence>
<evidence type="ECO:0000313" key="2">
    <source>
        <dbReference type="EMBL" id="MBS9532829.1"/>
    </source>
</evidence>
<evidence type="ECO:0000259" key="1">
    <source>
        <dbReference type="Pfam" id="PF04480"/>
    </source>
</evidence>
<protein>
    <submittedName>
        <fullName evidence="2">DUF559 domain-containing protein</fullName>
    </submittedName>
</protein>
<organism evidence="2 3">
    <name type="scientific">Mycolicibacter acidiphilus</name>
    <dbReference type="NCBI Taxonomy" id="2835306"/>
    <lineage>
        <taxon>Bacteria</taxon>
        <taxon>Bacillati</taxon>
        <taxon>Actinomycetota</taxon>
        <taxon>Actinomycetes</taxon>
        <taxon>Mycobacteriales</taxon>
        <taxon>Mycobacteriaceae</taxon>
        <taxon>Mycolicibacter</taxon>
    </lineage>
</organism>
<dbReference type="Proteomes" id="UP001519535">
    <property type="component" value="Unassembled WGS sequence"/>
</dbReference>
<dbReference type="SUPFAM" id="SSF52980">
    <property type="entry name" value="Restriction endonuclease-like"/>
    <property type="match status" value="1"/>
</dbReference>
<dbReference type="InterPro" id="IPR011335">
    <property type="entry name" value="Restrct_endonuc-II-like"/>
</dbReference>
<dbReference type="RefSeq" id="WP_214091717.1">
    <property type="nucleotide sequence ID" value="NZ_JAHCLR010000005.1"/>
</dbReference>
<proteinExistence type="predicted"/>
<gene>
    <name evidence="2" type="ORF">KIH27_04410</name>
</gene>
<feature type="domain" description="DUF559" evidence="1">
    <location>
        <begin position="216"/>
        <end position="280"/>
    </location>
</feature>
<keyword evidence="3" id="KW-1185">Reference proteome</keyword>
<dbReference type="InterPro" id="IPR007569">
    <property type="entry name" value="DUF559"/>
</dbReference>
<reference evidence="2 3" key="1">
    <citation type="submission" date="2021-05" db="EMBL/GenBank/DDBJ databases">
        <title>Mycobacterium acidophilum sp. nov., an extremely acid-tolerant member of the genus Mycobacterium.</title>
        <authorList>
            <person name="Xia J."/>
        </authorList>
    </citation>
    <scope>NUCLEOTIDE SEQUENCE [LARGE SCALE GENOMIC DNA]</scope>
    <source>
        <strain evidence="2 3">M1</strain>
    </source>
</reference>